<dbReference type="SUPFAM" id="SSF52047">
    <property type="entry name" value="RNI-like"/>
    <property type="match status" value="1"/>
</dbReference>
<reference evidence="3" key="1">
    <citation type="journal article" date="2018" name="Nat. Microbiol.">
        <title>Leveraging single-cell genomics to expand the fungal tree of life.</title>
        <authorList>
            <person name="Ahrendt S.R."/>
            <person name="Quandt C.A."/>
            <person name="Ciobanu D."/>
            <person name="Clum A."/>
            <person name="Salamov A."/>
            <person name="Andreopoulos B."/>
            <person name="Cheng J.F."/>
            <person name="Woyke T."/>
            <person name="Pelin A."/>
            <person name="Henrissat B."/>
            <person name="Reynolds N.K."/>
            <person name="Benny G.L."/>
            <person name="Smith M.E."/>
            <person name="James T.Y."/>
            <person name="Grigoriev I.V."/>
        </authorList>
    </citation>
    <scope>NUCLEOTIDE SEQUENCE [LARGE SCALE GENOMIC DNA]</scope>
</reference>
<dbReference type="InterPro" id="IPR032675">
    <property type="entry name" value="LRR_dom_sf"/>
</dbReference>
<feature type="region of interest" description="Disordered" evidence="1">
    <location>
        <begin position="124"/>
        <end position="144"/>
    </location>
</feature>
<keyword evidence="3" id="KW-1185">Reference proteome</keyword>
<dbReference type="OrthoDB" id="10257471at2759"/>
<evidence type="ECO:0000313" key="2">
    <source>
        <dbReference type="EMBL" id="RKO92680.1"/>
    </source>
</evidence>
<accession>A0A4P9WN90</accession>
<dbReference type="Proteomes" id="UP000269721">
    <property type="component" value="Unassembled WGS sequence"/>
</dbReference>
<dbReference type="AlphaFoldDB" id="A0A4P9WN90"/>
<organism evidence="2 3">
    <name type="scientific">Blyttiomyces helicus</name>
    <dbReference type="NCBI Taxonomy" id="388810"/>
    <lineage>
        <taxon>Eukaryota</taxon>
        <taxon>Fungi</taxon>
        <taxon>Fungi incertae sedis</taxon>
        <taxon>Chytridiomycota</taxon>
        <taxon>Chytridiomycota incertae sedis</taxon>
        <taxon>Chytridiomycetes</taxon>
        <taxon>Chytridiomycetes incertae sedis</taxon>
        <taxon>Blyttiomyces</taxon>
    </lineage>
</organism>
<evidence type="ECO:0000256" key="1">
    <source>
        <dbReference type="SAM" id="MobiDB-lite"/>
    </source>
</evidence>
<feature type="non-terminal residue" evidence="2">
    <location>
        <position position="665"/>
    </location>
</feature>
<proteinExistence type="predicted"/>
<sequence length="665" mass="72120">MRPITALTLFIIDCMNKGTLRAPGNRGESSDPATREEIVERPVLGRGAWRAAAAGRCRSWRSAIQRFIPSGRNESKGKVTEKLEAMLGYAAPKGYRRFIFGKHDITMEEQRGENGAEVGMHKGRLWRGGQHNNGMGRGHGGGRSRDLKLAGGWAQVDNLTKPFSGWAGTFAESGQKAEATCDSGRRDICWSIRNNKPKVSELFQDPKTSPSVPGASVTALPGACEALTICSRIFRAAREDATPPASAEVVHAAILVCRKWRTAPQNGGRGPPRLSICSGTCSNGSGGSTNAGSRPLLVRPRLHGVEAHRDRGALAGRIRITIRRLDDPLFRNRQTQHSEAQRDAARLTHAPGDSRYLVRDLSKILAVFSFGGSFKRGEDIAGWDIRSEGKAIIEGIRRLQHLGFSSSSDSINAAIHSATGPSLISWKLFRSAAEQVAANSPQLKILDVGTLKWPEIATIAAGCHHLVSVNLSGAVFREETDIPDVVDNAVLALLYSCPAIAELSLYNTSKSHRPLAMLTLGGLQSRLFDTLDAEIALCELLSARGSSLTRLQIGGVRWRMGSQLALELPDTVGSTLQSPRLEGISTGMIPQNAKTCRVQLATCYNYGKFYLPMRGCWAHSLGSRLREGNDECWIEEDAIGRTSRVGAGTASEAHRRHIFNGLVLM</sequence>
<evidence type="ECO:0008006" key="4">
    <source>
        <dbReference type="Google" id="ProtNLM"/>
    </source>
</evidence>
<name>A0A4P9WN90_9FUNG</name>
<gene>
    <name evidence="2" type="ORF">BDK51DRAFT_34819</name>
</gene>
<protein>
    <recommendedName>
        <fullName evidence="4">F-box domain-containing protein</fullName>
    </recommendedName>
</protein>
<evidence type="ECO:0000313" key="3">
    <source>
        <dbReference type="Proteomes" id="UP000269721"/>
    </source>
</evidence>
<dbReference type="Gene3D" id="3.80.10.10">
    <property type="entry name" value="Ribonuclease Inhibitor"/>
    <property type="match status" value="1"/>
</dbReference>
<dbReference type="EMBL" id="KZ994539">
    <property type="protein sequence ID" value="RKO92680.1"/>
    <property type="molecule type" value="Genomic_DNA"/>
</dbReference>